<protein>
    <submittedName>
        <fullName evidence="1">Uncharacterized protein</fullName>
    </submittedName>
</protein>
<organism evidence="1 2">
    <name type="scientific">Prorocentrum cordatum</name>
    <dbReference type="NCBI Taxonomy" id="2364126"/>
    <lineage>
        <taxon>Eukaryota</taxon>
        <taxon>Sar</taxon>
        <taxon>Alveolata</taxon>
        <taxon>Dinophyceae</taxon>
        <taxon>Prorocentrales</taxon>
        <taxon>Prorocentraceae</taxon>
        <taxon>Prorocentrum</taxon>
    </lineage>
</organism>
<feature type="non-terminal residue" evidence="1">
    <location>
        <position position="1"/>
    </location>
</feature>
<evidence type="ECO:0000313" key="2">
    <source>
        <dbReference type="Proteomes" id="UP001189429"/>
    </source>
</evidence>
<dbReference type="EMBL" id="CAUYUJ010016095">
    <property type="protein sequence ID" value="CAK0861817.1"/>
    <property type="molecule type" value="Genomic_DNA"/>
</dbReference>
<gene>
    <name evidence="1" type="ORF">PCOR1329_LOCUS50377</name>
</gene>
<proteinExistence type="predicted"/>
<name>A0ABN9UPF9_9DINO</name>
<accession>A0ABN9UPF9</accession>
<keyword evidence="2" id="KW-1185">Reference proteome</keyword>
<sequence>WVLAARALIVGTTARRWWLASAALLSYIGDWGVLDSILSKPLVDPEDDASLRYTRESERLSFYDYLRVHMSSVTRWSRFYRTTGPQRGQVVLLVVRMYPKKKNDTIWIYVKPDRALGAGDVKDRAKMSSRRQPGWDYEAFPTLTASEKTDILEKAKEKQLEAELYLSNVRGY</sequence>
<reference evidence="1" key="1">
    <citation type="submission" date="2023-10" db="EMBL/GenBank/DDBJ databases">
        <authorList>
            <person name="Chen Y."/>
            <person name="Shah S."/>
            <person name="Dougan E. K."/>
            <person name="Thang M."/>
            <person name="Chan C."/>
        </authorList>
    </citation>
    <scope>NUCLEOTIDE SEQUENCE [LARGE SCALE GENOMIC DNA]</scope>
</reference>
<evidence type="ECO:0000313" key="1">
    <source>
        <dbReference type="EMBL" id="CAK0861817.1"/>
    </source>
</evidence>
<comment type="caution">
    <text evidence="1">The sequence shown here is derived from an EMBL/GenBank/DDBJ whole genome shotgun (WGS) entry which is preliminary data.</text>
</comment>
<dbReference type="Proteomes" id="UP001189429">
    <property type="component" value="Unassembled WGS sequence"/>
</dbReference>
<feature type="non-terminal residue" evidence="1">
    <location>
        <position position="172"/>
    </location>
</feature>